<feature type="transmembrane region" description="Helical" evidence="6">
    <location>
        <begin position="196"/>
        <end position="214"/>
    </location>
</feature>
<keyword evidence="2" id="KW-1003">Cell membrane</keyword>
<evidence type="ECO:0000259" key="7">
    <source>
        <dbReference type="Pfam" id="PF02687"/>
    </source>
</evidence>
<dbReference type="RefSeq" id="WP_277945330.1">
    <property type="nucleotide sequence ID" value="NZ_CP096807.1"/>
</dbReference>
<feature type="transmembrane region" description="Helical" evidence="6">
    <location>
        <begin position="221"/>
        <end position="239"/>
    </location>
</feature>
<keyword evidence="4 6" id="KW-1133">Transmembrane helix</keyword>
<gene>
    <name evidence="8" type="ORF">SPICI01A_026</name>
</gene>
<evidence type="ECO:0000256" key="3">
    <source>
        <dbReference type="ARBA" id="ARBA00022692"/>
    </source>
</evidence>
<dbReference type="GO" id="GO:0005886">
    <property type="term" value="C:plasma membrane"/>
    <property type="evidence" value="ECO:0007669"/>
    <property type="project" value="UniProtKB-SubCell"/>
</dbReference>
<evidence type="ECO:0000256" key="6">
    <source>
        <dbReference type="SAM" id="Phobius"/>
    </source>
</evidence>
<proteinExistence type="predicted"/>
<accession>Q14QM1</accession>
<dbReference type="Pfam" id="PF02687">
    <property type="entry name" value="FtsX"/>
    <property type="match status" value="1"/>
</dbReference>
<dbReference type="InterPro" id="IPR003838">
    <property type="entry name" value="ABC3_permease_C"/>
</dbReference>
<evidence type="ECO:0000313" key="8">
    <source>
        <dbReference type="EMBL" id="CAK98208.1"/>
    </source>
</evidence>
<name>Q14QM1_SPICI</name>
<dbReference type="AlphaFoldDB" id="Q14QM1"/>
<evidence type="ECO:0000256" key="4">
    <source>
        <dbReference type="ARBA" id="ARBA00022989"/>
    </source>
</evidence>
<evidence type="ECO:0000256" key="5">
    <source>
        <dbReference type="ARBA" id="ARBA00023136"/>
    </source>
</evidence>
<evidence type="ECO:0000256" key="1">
    <source>
        <dbReference type="ARBA" id="ARBA00004651"/>
    </source>
</evidence>
<reference evidence="8" key="1">
    <citation type="journal article" date="2010" name="Appl. Environ. Microbiol.">
        <title>Partial chromosome sequence of Spiroplasma citri reveals extensive viral invasion and important gene decay.</title>
        <authorList>
            <person name="Carle P."/>
            <person name="Saillard C."/>
            <person name="Carrere N."/>
            <person name="Carrere S."/>
            <person name="Duret S."/>
            <person name="Eveillard S."/>
            <person name="Gaurivaud P."/>
            <person name="Gourgues G."/>
            <person name="Gouzy J."/>
            <person name="Salar P."/>
            <person name="Verdin E."/>
            <person name="Breton M."/>
            <person name="Blanchard A."/>
            <person name="Laigret F."/>
            <person name="Bove J.M."/>
            <person name="Renaudin J."/>
            <person name="Foissac X."/>
        </authorList>
    </citation>
    <scope>NUCLEOTIDE SEQUENCE</scope>
    <source>
        <strain evidence="8">GII3-3X</strain>
    </source>
</reference>
<comment type="subcellular location">
    <subcellularLocation>
        <location evidence="1">Cell membrane</location>
        <topology evidence="1">Multi-pass membrane protein</topology>
    </subcellularLocation>
</comment>
<feature type="transmembrane region" description="Helical" evidence="6">
    <location>
        <begin position="245"/>
        <end position="267"/>
    </location>
</feature>
<keyword evidence="3 6" id="KW-0812">Transmembrane</keyword>
<dbReference type="EMBL" id="AM285301">
    <property type="protein sequence ID" value="CAK98208.1"/>
    <property type="molecule type" value="Genomic_DNA"/>
</dbReference>
<evidence type="ECO:0000256" key="2">
    <source>
        <dbReference type="ARBA" id="ARBA00022475"/>
    </source>
</evidence>
<sequence length="280" mass="31408">MNLVSGDIFKLNVRITNAIGYVPVAFKVIGSNDADISSGNIYMNQDSLVTVMNQWVNLTKKGKQFLPNSYYNVVASRASPLGVTLQPYRIISSFSLTDNYDFTMFDNNKKLHLKNALDLRTNLKLLNGLNKIWPFDTLRENYSQGMRTVRDVLNVLEGLTIAIVALILSVLIAMVLDENRRTILILKVLGYPTWKIITIVLGFYLFAIILGYVLSYVIAQLLWNVIANIVFKSTGMLLILSFSSYVVSIATLAIGFILISVIGVGIWKIKKNKLINITME</sequence>
<feature type="transmembrane region" description="Helical" evidence="6">
    <location>
        <begin position="152"/>
        <end position="176"/>
    </location>
</feature>
<protein>
    <submittedName>
        <fullName evidence="8">Hypothetical transmembrane protein</fullName>
    </submittedName>
</protein>
<feature type="domain" description="ABC3 transporter permease C-terminal" evidence="7">
    <location>
        <begin position="158"/>
        <end position="263"/>
    </location>
</feature>
<organism evidence="8">
    <name type="scientific">Spiroplasma citri</name>
    <dbReference type="NCBI Taxonomy" id="2133"/>
    <lineage>
        <taxon>Bacteria</taxon>
        <taxon>Bacillati</taxon>
        <taxon>Mycoplasmatota</taxon>
        <taxon>Mollicutes</taxon>
        <taxon>Entomoplasmatales</taxon>
        <taxon>Spiroplasmataceae</taxon>
        <taxon>Spiroplasma</taxon>
    </lineage>
</organism>
<keyword evidence="5 6" id="KW-0472">Membrane</keyword>